<evidence type="ECO:0000313" key="3">
    <source>
        <dbReference type="EMBL" id="BAI83364.1"/>
    </source>
</evidence>
<name>D4AH35_9STAP</name>
<dbReference type="InterPro" id="IPR009270">
    <property type="entry name" value="DUF927"/>
</dbReference>
<dbReference type="InterPro" id="IPR040538">
    <property type="entry name" value="Cch_HTH"/>
</dbReference>
<protein>
    <recommendedName>
        <fullName evidence="4">DUF927 domain-containing protein</fullName>
    </recommendedName>
</protein>
<evidence type="ECO:0000259" key="1">
    <source>
        <dbReference type="Pfam" id="PF06048"/>
    </source>
</evidence>
<reference evidence="3" key="1">
    <citation type="journal article" date="2010" name="Antimicrob. Agents Chemother.">
        <title>Staphylococcal cassette chromosome mec-like element in Macrococcus caseolyticus.</title>
        <authorList>
            <person name="Tsubakishita S."/>
            <person name="Kuwahara-Arai K."/>
            <person name="Baba T."/>
            <person name="Hiramatsu K."/>
        </authorList>
    </citation>
    <scope>NUCLEOTIDE SEQUENCE</scope>
    <source>
        <strain evidence="3">JCSC7096</strain>
    </source>
</reference>
<dbReference type="Pfam" id="PF06048">
    <property type="entry name" value="DUF927"/>
    <property type="match status" value="1"/>
</dbReference>
<accession>D4AH35</accession>
<sequence>MKVMRPYKGRMLLMENVSKYGKYELDINGWHKYHISKSEKKRIHFAPYIAVTKRFKDVSNSDEIIVLVDAHGTSVKESSDILSTSNLPNLIKKGFIIDQKYVADLSLALQIMRNSIQPIVQYKEIGFIPGHHEPLILLNQPYSSSQLQYPPESSSQLKIQPSGSFDEWMKMFDNHVLGNHKLELAAAIGISGLVNAFMHQKGISPLKSLMFHFVGNSSSGKSTSAMLALSTAGSPNNETTSLYKNWNATLNSIITSVADNHGIPILFDEVSMVKTNDLTSTIYSLTDGREKNRLNQDGTPKEVRTWNTVIISTGEHSILNSNKTAKNDGLNVRVIEFDNPWTTSSHNSDEIKRIVKQHYGHILPLVAEFLITSEFDWLVRSYNDFKSKMIQKLEDDKSNTGTRMSDYYAIILLSVKILEHVLKRTLKSTMIVDELIQYHWNTVSNRNIADKAMDTITQFILTNNAYFSRNSWLNNNFSNYGFISYDSKNDYIKADILKDVFNKMLIDNNFQDKTVVIKALLSEGYLITQEKDRNSIRHEYTDNNGQKKKAAFYSIKLDTSHAEAFGFSTGPSNGSSPLDGTFDSM</sequence>
<dbReference type="AlphaFoldDB" id="D4AH35"/>
<dbReference type="EMBL" id="AB498756">
    <property type="protein sequence ID" value="BAI83364.1"/>
    <property type="molecule type" value="Genomic_DNA"/>
</dbReference>
<feature type="domain" description="Cch helix turn helix" evidence="2">
    <location>
        <begin position="448"/>
        <end position="559"/>
    </location>
</feature>
<proteinExistence type="predicted"/>
<evidence type="ECO:0008006" key="4">
    <source>
        <dbReference type="Google" id="ProtNLM"/>
    </source>
</evidence>
<organism evidence="3">
    <name type="scientific">Macrococcoides caseolyticum</name>
    <dbReference type="NCBI Taxonomy" id="69966"/>
    <lineage>
        <taxon>Bacteria</taxon>
        <taxon>Bacillati</taxon>
        <taxon>Bacillota</taxon>
        <taxon>Bacilli</taxon>
        <taxon>Bacillales</taxon>
        <taxon>Staphylococcaceae</taxon>
        <taxon>Macrococcoides</taxon>
    </lineage>
</organism>
<feature type="domain" description="DUF927" evidence="1">
    <location>
        <begin position="23"/>
        <end position="304"/>
    </location>
</feature>
<evidence type="ECO:0000259" key="2">
    <source>
        <dbReference type="Pfam" id="PF18662"/>
    </source>
</evidence>
<dbReference type="Pfam" id="PF18662">
    <property type="entry name" value="HTH_56"/>
    <property type="match status" value="1"/>
</dbReference>